<reference evidence="1 2" key="1">
    <citation type="submission" date="2016-09" db="EMBL/GenBank/DDBJ databases">
        <title>Draft Genome Sequence of four Alteromonas macleodii strains isolated from copper coupons and grown long-term at elevated copper levels.</title>
        <authorList>
            <person name="Cusick K."/>
            <person name="Dale J."/>
            <person name="Little B."/>
            <person name="Biffinger J."/>
        </authorList>
    </citation>
    <scope>NUCLEOTIDE SEQUENCE [LARGE SCALE GENOMIC DNA]</scope>
    <source>
        <strain evidence="1 2">KCP01</strain>
    </source>
</reference>
<sequence>MPQAYSTHVPWHIDSAITRLVGTPMALSGRGVRMIIALHTGQHWYKKCSFTALPNRFFA</sequence>
<proteinExistence type="predicted"/>
<dbReference type="Proteomes" id="UP000095392">
    <property type="component" value="Unassembled WGS sequence"/>
</dbReference>
<dbReference type="AlphaFoldDB" id="A0AB36FSI0"/>
<evidence type="ECO:0000313" key="2">
    <source>
        <dbReference type="Proteomes" id="UP000095392"/>
    </source>
</evidence>
<gene>
    <name evidence="1" type="ORF">BFV95_4256</name>
</gene>
<name>A0AB36FSI0_ALTMA</name>
<comment type="caution">
    <text evidence="1">The sequence shown here is derived from an EMBL/GenBank/DDBJ whole genome shotgun (WGS) entry which is preliminary data.</text>
</comment>
<dbReference type="EMBL" id="MIPY01000038">
    <property type="protein sequence ID" value="OES25868.1"/>
    <property type="molecule type" value="Genomic_DNA"/>
</dbReference>
<organism evidence="1 2">
    <name type="scientific">Alteromonas macleodii</name>
    <name type="common">Pseudoalteromonas macleodii</name>
    <dbReference type="NCBI Taxonomy" id="28108"/>
    <lineage>
        <taxon>Bacteria</taxon>
        <taxon>Pseudomonadati</taxon>
        <taxon>Pseudomonadota</taxon>
        <taxon>Gammaproteobacteria</taxon>
        <taxon>Alteromonadales</taxon>
        <taxon>Alteromonadaceae</taxon>
        <taxon>Alteromonas/Salinimonas group</taxon>
        <taxon>Alteromonas</taxon>
    </lineage>
</organism>
<evidence type="ECO:0000313" key="1">
    <source>
        <dbReference type="EMBL" id="OES25868.1"/>
    </source>
</evidence>
<accession>A0AB36FSI0</accession>
<keyword evidence="2" id="KW-1185">Reference proteome</keyword>
<protein>
    <submittedName>
        <fullName evidence="1">Uncharacterized protein</fullName>
    </submittedName>
</protein>